<dbReference type="InterPro" id="IPR029045">
    <property type="entry name" value="ClpP/crotonase-like_dom_sf"/>
</dbReference>
<dbReference type="InterPro" id="IPR001753">
    <property type="entry name" value="Enoyl-CoA_hydra/iso"/>
</dbReference>
<protein>
    <submittedName>
        <fullName evidence="2">Crotonase</fullName>
    </submittedName>
</protein>
<reference evidence="2 3" key="1">
    <citation type="submission" date="2018-11" db="EMBL/GenBank/DDBJ databases">
        <authorList>
            <person name="Li F."/>
        </authorList>
    </citation>
    <scope>NUCLEOTIDE SEQUENCE [LARGE SCALE GENOMIC DNA]</scope>
    <source>
        <strain evidence="2 3">KIS18-7</strain>
    </source>
</reference>
<dbReference type="EMBL" id="RJSG01000002">
    <property type="protein sequence ID" value="RNL78298.1"/>
    <property type="molecule type" value="Genomic_DNA"/>
</dbReference>
<organism evidence="2 3">
    <name type="scientific">Nocardioides marmorisolisilvae</name>
    <dbReference type="NCBI Taxonomy" id="1542737"/>
    <lineage>
        <taxon>Bacteria</taxon>
        <taxon>Bacillati</taxon>
        <taxon>Actinomycetota</taxon>
        <taxon>Actinomycetes</taxon>
        <taxon>Propionibacteriales</taxon>
        <taxon>Nocardioidaceae</taxon>
        <taxon>Nocardioides</taxon>
    </lineage>
</organism>
<dbReference type="Proteomes" id="UP000277094">
    <property type="component" value="Unassembled WGS sequence"/>
</dbReference>
<dbReference type="CDD" id="cd06558">
    <property type="entry name" value="crotonase-like"/>
    <property type="match status" value="1"/>
</dbReference>
<dbReference type="RefSeq" id="WP_123232797.1">
    <property type="nucleotide sequence ID" value="NZ_RJSG01000002.1"/>
</dbReference>
<dbReference type="Gene3D" id="1.10.12.10">
    <property type="entry name" value="Lyase 2-enoyl-coa Hydratase, Chain A, domain 2"/>
    <property type="match status" value="1"/>
</dbReference>
<sequence length="260" mass="26913">MATSVRTSTEDGVAVLTLDGGDDLNLFSGATAVELGDALAEVAADDDVRVVVLTGAGRAFCAGADLAAGSGTFDAHDAFSASPVTPAPMEVPKLVVAAINGHAIGIGLTLALQCDLRFVAEGAKLAVPQVRRGMLGDAGSHYTLRHLAGTAVAAEVMLTGRSFTATEAVGWGIASRALPAEEVLPVAIEVARDVALNVSPASLALSKRILWSDLSQAETEARETAAHRLLMAHPDAAEGPAAWRERRAPRWTYRVSDLPD</sequence>
<name>A0A3N0DRN4_9ACTN</name>
<dbReference type="SUPFAM" id="SSF52096">
    <property type="entry name" value="ClpP/crotonase"/>
    <property type="match status" value="1"/>
</dbReference>
<proteinExistence type="inferred from homology"/>
<accession>A0A3N0DRN4</accession>
<dbReference type="InterPro" id="IPR014748">
    <property type="entry name" value="Enoyl-CoA_hydra_C"/>
</dbReference>
<evidence type="ECO:0000313" key="2">
    <source>
        <dbReference type="EMBL" id="RNL78298.1"/>
    </source>
</evidence>
<comment type="caution">
    <text evidence="2">The sequence shown here is derived from an EMBL/GenBank/DDBJ whole genome shotgun (WGS) entry which is preliminary data.</text>
</comment>
<evidence type="ECO:0000313" key="3">
    <source>
        <dbReference type="Proteomes" id="UP000277094"/>
    </source>
</evidence>
<dbReference type="Pfam" id="PF00378">
    <property type="entry name" value="ECH_1"/>
    <property type="match status" value="1"/>
</dbReference>
<dbReference type="PANTHER" id="PTHR43459:SF1">
    <property type="entry name" value="EG:BACN32G11.4 PROTEIN"/>
    <property type="match status" value="1"/>
</dbReference>
<dbReference type="GO" id="GO:0003824">
    <property type="term" value="F:catalytic activity"/>
    <property type="evidence" value="ECO:0007669"/>
    <property type="project" value="UniProtKB-ARBA"/>
</dbReference>
<dbReference type="OrthoDB" id="9777711at2"/>
<gene>
    <name evidence="2" type="ORF">EFL95_04100</name>
</gene>
<dbReference type="AlphaFoldDB" id="A0A3N0DRN4"/>
<dbReference type="Gene3D" id="3.90.226.10">
    <property type="entry name" value="2-enoyl-CoA Hydratase, Chain A, domain 1"/>
    <property type="match status" value="1"/>
</dbReference>
<evidence type="ECO:0000256" key="1">
    <source>
        <dbReference type="ARBA" id="ARBA00005254"/>
    </source>
</evidence>
<comment type="similarity">
    <text evidence="1">Belongs to the enoyl-CoA hydratase/isomerase family.</text>
</comment>
<keyword evidence="3" id="KW-1185">Reference proteome</keyword>
<dbReference type="PANTHER" id="PTHR43459">
    <property type="entry name" value="ENOYL-COA HYDRATASE"/>
    <property type="match status" value="1"/>
</dbReference>